<protein>
    <recommendedName>
        <fullName evidence="5">UHRF1-binding protein 1-like</fullName>
    </recommendedName>
</protein>
<keyword evidence="4" id="KW-1185">Reference proteome</keyword>
<evidence type="ECO:0000313" key="3">
    <source>
        <dbReference type="EMBL" id="KAK0159964.1"/>
    </source>
</evidence>
<reference evidence="3" key="2">
    <citation type="submission" date="2023-03" db="EMBL/GenBank/DDBJ databases">
        <authorList>
            <person name="Inwood S.N."/>
            <person name="Skelly J.G."/>
            <person name="Guhlin J."/>
            <person name="Harrop T.W.R."/>
            <person name="Goldson S.G."/>
            <person name="Dearden P.K."/>
        </authorList>
    </citation>
    <scope>NUCLEOTIDE SEQUENCE</scope>
    <source>
        <strain evidence="3">Irish</strain>
        <tissue evidence="3">Whole body</tissue>
    </source>
</reference>
<accession>A0AA39C9A0</accession>
<keyword evidence="1" id="KW-0175">Coiled coil</keyword>
<gene>
    <name evidence="3" type="ORF">PV328_007419</name>
</gene>
<feature type="compositionally biased region" description="Low complexity" evidence="2">
    <location>
        <begin position="1360"/>
        <end position="1377"/>
    </location>
</feature>
<dbReference type="InterPro" id="IPR026728">
    <property type="entry name" value="BLTP3A/B"/>
</dbReference>
<evidence type="ECO:0008006" key="5">
    <source>
        <dbReference type="Google" id="ProtNLM"/>
    </source>
</evidence>
<feature type="compositionally biased region" description="Basic and acidic residues" evidence="2">
    <location>
        <begin position="421"/>
        <end position="431"/>
    </location>
</feature>
<comment type="caution">
    <text evidence="3">The sequence shown here is derived from an EMBL/GenBank/DDBJ whole genome shotgun (WGS) entry which is preliminary data.</text>
</comment>
<dbReference type="EMBL" id="JAQQBS010001423">
    <property type="protein sequence ID" value="KAK0159964.1"/>
    <property type="molecule type" value="Genomic_DNA"/>
</dbReference>
<dbReference type="PANTHER" id="PTHR22774">
    <property type="entry name" value="CHOREIN N-TERMINAL DOMAIN-CONTAINING PROTEIN"/>
    <property type="match status" value="1"/>
</dbReference>
<reference evidence="3" key="1">
    <citation type="journal article" date="2023" name="bioRxiv">
        <title>Scaffold-level genome assemblies of two parasitoid biocontrol wasps reveal the parthenogenesis mechanism and an associated novel virus.</title>
        <authorList>
            <person name="Inwood S."/>
            <person name="Skelly J."/>
            <person name="Guhlin J."/>
            <person name="Harrop T."/>
            <person name="Goldson S."/>
            <person name="Dearden P."/>
        </authorList>
    </citation>
    <scope>NUCLEOTIDE SEQUENCE</scope>
    <source>
        <strain evidence="3">Irish</strain>
        <tissue evidence="3">Whole body</tissue>
    </source>
</reference>
<evidence type="ECO:0000313" key="4">
    <source>
        <dbReference type="Proteomes" id="UP001168990"/>
    </source>
</evidence>
<name>A0AA39C9A0_9HYME</name>
<evidence type="ECO:0000256" key="1">
    <source>
        <dbReference type="SAM" id="Coils"/>
    </source>
</evidence>
<feature type="region of interest" description="Disordered" evidence="2">
    <location>
        <begin position="1356"/>
        <end position="1377"/>
    </location>
</feature>
<feature type="region of interest" description="Disordered" evidence="2">
    <location>
        <begin position="415"/>
        <end position="448"/>
    </location>
</feature>
<dbReference type="Pfam" id="PF24917">
    <property type="entry name" value="BLTP3A_B"/>
    <property type="match status" value="3"/>
</dbReference>
<evidence type="ECO:0000256" key="2">
    <source>
        <dbReference type="SAM" id="MobiDB-lite"/>
    </source>
</evidence>
<sequence length="1377" mass="156471">MVSIIKNQLLKHLSRFTKNLSTDQINLSTLRGEGELSNLELDEAVLTDLLELPSWLRLKSAWCNKVILRIQWTKLKSVPIYLHLDEVHIEIVTCEDLRSPMSPSNASAFPGGTNKYSFIHKVIDGITVAVNTVSVTLKSPAFVASVQMSRIMVESKSPTWQRGDLRMTRLKDVDRGQLLIFKELEWQTLRIEARSTKDEDLTPLRLLTNQARCRITIKKRISDCFVMGSRLVLILDDLLWVLTDSQLKAALHFIDSLGSLIERATMSERKMKAARKLEVLPEYQAQISQQARSKAPCTTAISKVFMRYDVIETSYHFLSQRIDLHLCDDPGNGRSSHPDLKDGGALQISLVKFQIDYYPYHLAMADRKHWAKYRENSTPHVQWLQQSLNSFRGQFMEFIDLIHSQLSMKKYSNEAGTETLQKSDDEMRKNEQQSPLLESDEKKPGYNIGSGTSMRNFILEQLSTLMTTCIVIRIHDFTIYKVTTLSKKPTTKEFIAGDRDKFSLPEDITILHAEFTYYYYPGDLTFPLPPPKFYVQSNPLQINYDMHSCLWLNSFVLNLYQSLIGHNKNEISDEVSAPTMYFDVKIEAILPRVVIEAQFDYPNQRDRPKSLHIQTSRVSVTNVRTSERSSRADLAECLNAFQMGQMFYSTGFPSKNTDFQVVIEKFLRHCAGTDNIKDYPTEINGDIMSKLTKNLLWIEAKDVWCCSFEPVWADFFGARAVGSNRPVPFIDAFPVTVWLYINDNQVVNQTNDRKEYLNNANVHGLAYISNLISVQINHYQYLFLLRQMEIMSEMSKYLTVDSCRILNIDDNNASSMVIGVLIPQLELTLIMPSLTPGKENSGGDLESVVPDSSSIAEDILPTLSSMPNQNIAAAAARLEFSSRRSNTSNDIVESQLDAPHSVVTFKNNDEKFDVKDIINQPIISQRNNSDDLEMKKNVKYSNTSVSNVTSPPTPFIPNNFNVGLSNMRKGFFANLMTSLDSALKASPEDGSSDTVSMRSDISSDSDNYVAISFEEQDKNDSFFGSLNVTGITAVEEASEVIEETPDTQSEKSLDSACKRKDLVSMITFKLSKVEVIQQSVGFSSVIKAQIARVVSEECSSIPWDEFQTKFSSRSRGWIELTSDDCKTNIKVRLEHNLKDNESSECNKNCVKNFSNLNFSNKIGLLGSFEDYIKAEVNDFSIILSMSVVMGMMDLIEDEIIALPLPMDIFIKNLTIKLNEDRPPNNITSPGPVPIDLTIVQLQIKRDKRGIFYFQPIINENDITNTKINATLMRNSHIEKQLYELNNMNKQLEIDNEELKRRVVALDNLSDENSRLRRSYEELELIKSRLNDAQDYIKELLKEKSVLQETVGVLQKQLPKSSGDSSGSNRTSSWSIKR</sequence>
<feature type="coiled-coil region" evidence="1">
    <location>
        <begin position="1274"/>
        <end position="1356"/>
    </location>
</feature>
<dbReference type="PANTHER" id="PTHR22774:SF11">
    <property type="entry name" value="CHOREIN N-TERMINAL DOMAIN-CONTAINING PROTEIN"/>
    <property type="match status" value="1"/>
</dbReference>
<proteinExistence type="predicted"/>
<dbReference type="Proteomes" id="UP001168990">
    <property type="component" value="Unassembled WGS sequence"/>
</dbReference>
<organism evidence="3 4">
    <name type="scientific">Microctonus aethiopoides</name>
    <dbReference type="NCBI Taxonomy" id="144406"/>
    <lineage>
        <taxon>Eukaryota</taxon>
        <taxon>Metazoa</taxon>
        <taxon>Ecdysozoa</taxon>
        <taxon>Arthropoda</taxon>
        <taxon>Hexapoda</taxon>
        <taxon>Insecta</taxon>
        <taxon>Pterygota</taxon>
        <taxon>Neoptera</taxon>
        <taxon>Endopterygota</taxon>
        <taxon>Hymenoptera</taxon>
        <taxon>Apocrita</taxon>
        <taxon>Ichneumonoidea</taxon>
        <taxon>Braconidae</taxon>
        <taxon>Euphorinae</taxon>
        <taxon>Microctonus</taxon>
    </lineage>
</organism>